<gene>
    <name evidence="10" type="ORF">PIB30_066997</name>
</gene>
<evidence type="ECO:0000256" key="6">
    <source>
        <dbReference type="ARBA" id="ARBA00023136"/>
    </source>
</evidence>
<evidence type="ECO:0000256" key="4">
    <source>
        <dbReference type="ARBA" id="ARBA00022737"/>
    </source>
</evidence>
<keyword evidence="7" id="KW-0547">Nucleotide-binding</keyword>
<dbReference type="InterPro" id="IPR001245">
    <property type="entry name" value="Ser-Thr/Tyr_kinase_cat_dom"/>
</dbReference>
<evidence type="ECO:0000313" key="10">
    <source>
        <dbReference type="EMBL" id="MED6162083.1"/>
    </source>
</evidence>
<keyword evidence="5 8" id="KW-1133">Transmembrane helix</keyword>
<feature type="transmembrane region" description="Helical" evidence="8">
    <location>
        <begin position="177"/>
        <end position="200"/>
    </location>
</feature>
<dbReference type="PANTHER" id="PTHR48007:SF67">
    <property type="entry name" value="POLLEN RECEPTOR-LIKE KINASE 1"/>
    <property type="match status" value="1"/>
</dbReference>
<organism evidence="10 11">
    <name type="scientific">Stylosanthes scabra</name>
    <dbReference type="NCBI Taxonomy" id="79078"/>
    <lineage>
        <taxon>Eukaryota</taxon>
        <taxon>Viridiplantae</taxon>
        <taxon>Streptophyta</taxon>
        <taxon>Embryophyta</taxon>
        <taxon>Tracheophyta</taxon>
        <taxon>Spermatophyta</taxon>
        <taxon>Magnoliopsida</taxon>
        <taxon>eudicotyledons</taxon>
        <taxon>Gunneridae</taxon>
        <taxon>Pentapetalae</taxon>
        <taxon>rosids</taxon>
        <taxon>fabids</taxon>
        <taxon>Fabales</taxon>
        <taxon>Fabaceae</taxon>
        <taxon>Papilionoideae</taxon>
        <taxon>50 kb inversion clade</taxon>
        <taxon>dalbergioids sensu lato</taxon>
        <taxon>Dalbergieae</taxon>
        <taxon>Pterocarpus clade</taxon>
        <taxon>Stylosanthes</taxon>
    </lineage>
</organism>
<dbReference type="PROSITE" id="PS50011">
    <property type="entry name" value="PROTEIN_KINASE_DOM"/>
    <property type="match status" value="1"/>
</dbReference>
<name>A0ABU6UPY0_9FABA</name>
<dbReference type="Pfam" id="PF13855">
    <property type="entry name" value="LRR_8"/>
    <property type="match status" value="1"/>
</dbReference>
<dbReference type="InterPro" id="IPR001611">
    <property type="entry name" value="Leu-rich_rpt"/>
</dbReference>
<dbReference type="InterPro" id="IPR000719">
    <property type="entry name" value="Prot_kinase_dom"/>
</dbReference>
<dbReference type="InterPro" id="IPR032675">
    <property type="entry name" value="LRR_dom_sf"/>
</dbReference>
<comment type="caution">
    <text evidence="10">The sequence shown here is derived from an EMBL/GenBank/DDBJ whole genome shotgun (WGS) entry which is preliminary data.</text>
</comment>
<dbReference type="Pfam" id="PF07714">
    <property type="entry name" value="PK_Tyr_Ser-Thr"/>
    <property type="match status" value="1"/>
</dbReference>
<keyword evidence="6 8" id="KW-0472">Membrane</keyword>
<evidence type="ECO:0000256" key="1">
    <source>
        <dbReference type="ARBA" id="ARBA00004370"/>
    </source>
</evidence>
<dbReference type="InterPro" id="IPR017441">
    <property type="entry name" value="Protein_kinase_ATP_BS"/>
</dbReference>
<protein>
    <recommendedName>
        <fullName evidence="9">Protein kinase domain-containing protein</fullName>
    </recommendedName>
</protein>
<evidence type="ECO:0000256" key="3">
    <source>
        <dbReference type="ARBA" id="ARBA00022692"/>
    </source>
</evidence>
<feature type="binding site" evidence="7">
    <location>
        <position position="299"/>
    </location>
    <ligand>
        <name>ATP</name>
        <dbReference type="ChEBI" id="CHEBI:30616"/>
    </ligand>
</feature>
<evidence type="ECO:0000256" key="7">
    <source>
        <dbReference type="PROSITE-ProRule" id="PRU10141"/>
    </source>
</evidence>
<evidence type="ECO:0000256" key="5">
    <source>
        <dbReference type="ARBA" id="ARBA00022989"/>
    </source>
</evidence>
<dbReference type="SUPFAM" id="SSF52058">
    <property type="entry name" value="L domain-like"/>
    <property type="match status" value="1"/>
</dbReference>
<feature type="domain" description="Protein kinase" evidence="9">
    <location>
        <begin position="266"/>
        <end position="567"/>
    </location>
</feature>
<dbReference type="Gene3D" id="1.10.510.10">
    <property type="entry name" value="Transferase(Phosphotransferase) domain 1"/>
    <property type="match status" value="1"/>
</dbReference>
<dbReference type="Pfam" id="PF00560">
    <property type="entry name" value="LRR_1"/>
    <property type="match status" value="1"/>
</dbReference>
<sequence length="592" mass="66839">MELSGTIDVDTLFQLSNLTSFSVIGNNFEGPMPEFKKIVWLRALFLSNNRFSGEIDDDAFEGMRRLKKVHLAENGFSGYIPKSIAELPKLLELDLSGNIFQGLIPQFHQKNLNFNVFDLSNNQLEGMIPESLINQDPSSFAANKYLCGKPLNKSCNATPNVTFEFTSPRPKPNHHTFIIVITVAAIVVASILAVLCIHGLRGRRRPLKSSKKLIKTTPHTNHSAYNTNGAQSIVVVTNNFIKEENGELKFVREDRRNTFDLQGLLRASAEVLGSGSFGSTYKAMVLNNNSGKEEAMVVKRFRHMNDVGKHEFYEHMRKLGSLSHPNLLPLVAFHYRKQDKFLVYDFGENGSLATHLHGRNNGCMLRWPTRLKIIKGVARGLAYLYTHFPNQRLPHGHLKSSNVILDAEFEPHLTEYGLIRVMNKSHALKFMAAYKSPESSHRANAVTEKTDVWCLGILILEVLTGRFPANYLSHGGKGENNADLASWVNTVVREEWSGEVFDEDIMGIRNNNNGSEGEMLKLLRIGMCCCEWDLESRWHLREALEKIEEVKENNNEIIRDYDNNSYVSDGDLYSKATSFTDDDFSFSVTANS</sequence>
<dbReference type="Proteomes" id="UP001341840">
    <property type="component" value="Unassembled WGS sequence"/>
</dbReference>
<keyword evidence="4" id="KW-0677">Repeat</keyword>
<accession>A0ABU6UPY0</accession>
<keyword evidence="3 8" id="KW-0812">Transmembrane</keyword>
<comment type="subcellular location">
    <subcellularLocation>
        <location evidence="1">Membrane</location>
    </subcellularLocation>
</comment>
<dbReference type="InterPro" id="IPR011009">
    <property type="entry name" value="Kinase-like_dom_sf"/>
</dbReference>
<keyword evidence="11" id="KW-1185">Reference proteome</keyword>
<dbReference type="InterPro" id="IPR046959">
    <property type="entry name" value="PRK1-6/SRF4-like"/>
</dbReference>
<dbReference type="Gene3D" id="3.80.10.10">
    <property type="entry name" value="Ribonuclease Inhibitor"/>
    <property type="match status" value="1"/>
</dbReference>
<dbReference type="PROSITE" id="PS00107">
    <property type="entry name" value="PROTEIN_KINASE_ATP"/>
    <property type="match status" value="1"/>
</dbReference>
<evidence type="ECO:0000256" key="2">
    <source>
        <dbReference type="ARBA" id="ARBA00022614"/>
    </source>
</evidence>
<evidence type="ECO:0000256" key="8">
    <source>
        <dbReference type="SAM" id="Phobius"/>
    </source>
</evidence>
<reference evidence="10 11" key="1">
    <citation type="journal article" date="2023" name="Plants (Basel)">
        <title>Bridging the Gap: Combining Genomics and Transcriptomics Approaches to Understand Stylosanthes scabra, an Orphan Legume from the Brazilian Caatinga.</title>
        <authorList>
            <person name="Ferreira-Neto J.R.C."/>
            <person name="da Silva M.D."/>
            <person name="Binneck E."/>
            <person name="de Melo N.F."/>
            <person name="da Silva R.H."/>
            <person name="de Melo A.L.T.M."/>
            <person name="Pandolfi V."/>
            <person name="Bustamante F.O."/>
            <person name="Brasileiro-Vidal A.C."/>
            <person name="Benko-Iseppon A.M."/>
        </authorList>
    </citation>
    <scope>NUCLEOTIDE SEQUENCE [LARGE SCALE GENOMIC DNA]</scope>
    <source>
        <tissue evidence="10">Leaves</tissue>
    </source>
</reference>
<dbReference type="PANTHER" id="PTHR48007">
    <property type="entry name" value="LEUCINE-RICH REPEAT RECEPTOR-LIKE PROTEIN KINASE PXC1"/>
    <property type="match status" value="1"/>
</dbReference>
<evidence type="ECO:0000259" key="9">
    <source>
        <dbReference type="PROSITE" id="PS50011"/>
    </source>
</evidence>
<keyword evidence="2" id="KW-0433">Leucine-rich repeat</keyword>
<evidence type="ECO:0000313" key="11">
    <source>
        <dbReference type="Proteomes" id="UP001341840"/>
    </source>
</evidence>
<dbReference type="SUPFAM" id="SSF56112">
    <property type="entry name" value="Protein kinase-like (PK-like)"/>
    <property type="match status" value="1"/>
</dbReference>
<proteinExistence type="predicted"/>
<dbReference type="EMBL" id="JASCZI010121521">
    <property type="protein sequence ID" value="MED6162083.1"/>
    <property type="molecule type" value="Genomic_DNA"/>
</dbReference>
<dbReference type="Gene3D" id="3.30.200.20">
    <property type="entry name" value="Phosphorylase Kinase, domain 1"/>
    <property type="match status" value="1"/>
</dbReference>
<keyword evidence="7" id="KW-0067">ATP-binding</keyword>